<gene>
    <name evidence="1" type="ORF">O6H91_03G043300</name>
</gene>
<comment type="caution">
    <text evidence="1">The sequence shown here is derived from an EMBL/GenBank/DDBJ whole genome shotgun (WGS) entry which is preliminary data.</text>
</comment>
<reference evidence="2" key="1">
    <citation type="journal article" date="2024" name="Proc. Natl. Acad. Sci. U.S.A.">
        <title>Extraordinary preservation of gene collinearity over three hundred million years revealed in homosporous lycophytes.</title>
        <authorList>
            <person name="Li C."/>
            <person name="Wickell D."/>
            <person name="Kuo L.Y."/>
            <person name="Chen X."/>
            <person name="Nie B."/>
            <person name="Liao X."/>
            <person name="Peng D."/>
            <person name="Ji J."/>
            <person name="Jenkins J."/>
            <person name="Williams M."/>
            <person name="Shu S."/>
            <person name="Plott C."/>
            <person name="Barry K."/>
            <person name="Rajasekar S."/>
            <person name="Grimwood J."/>
            <person name="Han X."/>
            <person name="Sun S."/>
            <person name="Hou Z."/>
            <person name="He W."/>
            <person name="Dai G."/>
            <person name="Sun C."/>
            <person name="Schmutz J."/>
            <person name="Leebens-Mack J.H."/>
            <person name="Li F.W."/>
            <person name="Wang L."/>
        </authorList>
    </citation>
    <scope>NUCLEOTIDE SEQUENCE [LARGE SCALE GENOMIC DNA]</scope>
    <source>
        <strain evidence="2">cv. PW_Plant_1</strain>
    </source>
</reference>
<dbReference type="Proteomes" id="UP001162992">
    <property type="component" value="Chromosome 3"/>
</dbReference>
<dbReference type="EMBL" id="CM055094">
    <property type="protein sequence ID" value="KAJ7561836.1"/>
    <property type="molecule type" value="Genomic_DNA"/>
</dbReference>
<protein>
    <submittedName>
        <fullName evidence="1">Uncharacterized protein</fullName>
    </submittedName>
</protein>
<name>A0ACC2E5P2_DIPCM</name>
<evidence type="ECO:0000313" key="1">
    <source>
        <dbReference type="EMBL" id="KAJ7561836.1"/>
    </source>
</evidence>
<keyword evidence="2" id="KW-1185">Reference proteome</keyword>
<evidence type="ECO:0000313" key="2">
    <source>
        <dbReference type="Proteomes" id="UP001162992"/>
    </source>
</evidence>
<accession>A0ACC2E5P2</accession>
<organism evidence="1 2">
    <name type="scientific">Diphasiastrum complanatum</name>
    <name type="common">Issler's clubmoss</name>
    <name type="synonym">Lycopodium complanatum</name>
    <dbReference type="NCBI Taxonomy" id="34168"/>
    <lineage>
        <taxon>Eukaryota</taxon>
        <taxon>Viridiplantae</taxon>
        <taxon>Streptophyta</taxon>
        <taxon>Embryophyta</taxon>
        <taxon>Tracheophyta</taxon>
        <taxon>Lycopodiopsida</taxon>
        <taxon>Lycopodiales</taxon>
        <taxon>Lycopodiaceae</taxon>
        <taxon>Lycopodioideae</taxon>
        <taxon>Diphasiastrum</taxon>
    </lineage>
</organism>
<sequence>MQNLYAMEINWFKAATSSIPFLIRLTVCGLQLLLLISLAVSTLLSTLSSRRQPLLYGALGPSHRLAQWICGLLCILFLLPPISEIWQHNGDINHVPPEEIGYFIMLSASWLAILIILRKETKEAKSFRLRFLQAWWLACLILYLVWYGTWIAELQGNGWPGAIVSDFQALVFLVTLPLLLFLVCTSFSGSLYRKCTNDDIASITEPFLEQHSNTRLTDSSLRFTGFNRAGIISKLTFSWLVPLLETGNRKPLEMSDIPHLGPEDGPDINSALFQAGWNMQLKPGMPSSPSVWRALWLAFWRPFLYASALAIVYVCMMFAGPVLLNRFVSYIQSDKRSQLEGYGLVLILFCAKILETSSDHQFNFHAQVLGIKMLTGVGSAVYRKTLCLSHKARCDKTVGQILNILSTDVQRLLPLSWYLLQGLTLPLQIVIALCILFYAIGVAMIAGLLTMLLIVGLSVVTASKFRSFRIKALRAKDDRMKGTTESLSNMKVIKLQSWEEYFCKKIEELRKEELRWVARFLYTLSVNIFFMWLGPLAVSVVTFLTMFIIGEELTTARVFTAITTFRILQEPLRTTPDVISYVTQAIVSVQRIHAFLSEDELDMNAVEKLEEDSELALEIKEATFVWDLVEAVPAIKNITLSVKKGDCVAICGVVGSGKSNLLSCILGELPKVNGTVKLVGRVAYVSQSPWLQNKTIQENILFGLPMDQKRYEEAIKVSGLVADLKQFPYGDTTEIGERGINMSGGQKQRIQLARAVYQDADIYLLDDPFSAVDAHTGSYLFKECIRGALRKKTVILVTHQVEFLPSTDSIVVLRDGEIVQSGSYSQLVQEGRDFGAFVKALHSSLNSVLPGDEVQEKGEINLEAKVSIKRMDSLVTDTSSLALENFGSKKGLTQSNSLKGLKVDSFQERTLSSKQKTIAQSGMLIQEEERETGRVSSSVYWKYVTKFSGGLLVPLIILLQILTQGLQVGGDTWLAKGTSDESMIRNWSFIGIYAAMAFGCALGVFLRTFLVSFVGISTAQLFFLDMLRRVFRAPISFFDTTPIGRILSRASTDQSRLDMDLPLLMASTINNIFAVLSVVLVVSSVTWQILFIVLPLGYVYIRLQVYYITCSRELSRVYAMTEAPVIHHFGESIAGATTIRAFGVQQRFLKTNEQRFDAYQRSYFHSIAAQEWLGLWLEVIGTMVVSAAAFLLIQLPRNTIAPGSVGLSLSYGLALNASLVKLIMFASTAENEMISVERISQYTNIPSEAPVIIPDRRPPAEWPQEGKIEAKNLKVRYRPDTPLVLKGVSFVIHPCEKVGVVGRTGSGKSTLVLLLFRLVEPANGQILIDDLDICTIGLSDLRSRLSIVPQEPTLFEGSVRSNLDPLNVYSDRLIWETLEKCQLLTAVHEKGGLDASVAEHGENWSVGQRQLLCLARALVRPSRILVLDEATASVDISTDALIQKTIKTHCHDRTVITVAHRIPTVIDASRVLVLDTGMLRENDKPERLLTDSNSLFSKLVEEYKSRSSSSSNLIDT</sequence>
<proteinExistence type="predicted"/>